<feature type="compositionally biased region" description="Basic and acidic residues" evidence="2">
    <location>
        <begin position="141"/>
        <end position="157"/>
    </location>
</feature>
<dbReference type="PANTHER" id="PTHR46387">
    <property type="entry name" value="POLYNUCLEOTIDYL TRANSFERASE, RIBONUCLEASE H-LIKE SUPERFAMILY PROTEIN"/>
    <property type="match status" value="1"/>
</dbReference>
<dbReference type="GO" id="GO:0008270">
    <property type="term" value="F:zinc ion binding"/>
    <property type="evidence" value="ECO:0007669"/>
    <property type="project" value="UniProtKB-KW"/>
</dbReference>
<keyword evidence="1" id="KW-0862">Zinc</keyword>
<feature type="region of interest" description="Disordered" evidence="2">
    <location>
        <begin position="627"/>
        <end position="668"/>
    </location>
</feature>
<feature type="domain" description="RNase H type-1" evidence="4">
    <location>
        <begin position="365"/>
        <end position="507"/>
    </location>
</feature>
<keyword evidence="1" id="KW-0479">Metal-binding</keyword>
<dbReference type="InterPro" id="IPR012337">
    <property type="entry name" value="RNaseH-like_sf"/>
</dbReference>
<feature type="compositionally biased region" description="Low complexity" evidence="2">
    <location>
        <begin position="208"/>
        <end position="219"/>
    </location>
</feature>
<reference evidence="5" key="1">
    <citation type="submission" date="2019-06" db="EMBL/GenBank/DDBJ databases">
        <title>Genomics analysis of Aphanomyces spp. identifies a new class of oomycete effector associated with host adaptation.</title>
        <authorList>
            <person name="Gaulin E."/>
        </authorList>
    </citation>
    <scope>NUCLEOTIDE SEQUENCE</scope>
    <source>
        <strain evidence="5">CBS 578.67</strain>
    </source>
</reference>
<dbReference type="SUPFAM" id="SSF53098">
    <property type="entry name" value="Ribonuclease H-like"/>
    <property type="match status" value="1"/>
</dbReference>
<dbReference type="Gene3D" id="3.30.420.10">
    <property type="entry name" value="Ribonuclease H-like superfamily/Ribonuclease H"/>
    <property type="match status" value="1"/>
</dbReference>
<sequence length="841" mass="88837">MPKSLDTASTAATAAPPTASVDSRPSTAAADRGTSVAPTPVANTVTSESHRHCGTHPMVCCASERAGATDIELIDYSTSRTNIISVAAHHNAAATPPAATQPVITHPTAPSAAAAARHVPPGASTSMILLQTQPPNNLVEPHGHQTHRSEPPSRDIRLVPPTRATPHPDPSRLPHQHDDRRPTIAAATTRALHDRSLWAIWHNDKARSSAPSSTTHTPPRLTTSAATPSASRKRRRRETPPNNDDDDAPSTTPFPGTPQHANQSTTAASPRAEPTAQPTTPGPDVNDPMGADESPAASTIMDDLQQHPCHFNCGRKFRVVRSLAQHHRSCPNNPKNASHPAAAPPILPNFPPSLLVDEIPTQPLPIAHFVLRFDGACPGNGAKNIATPGGAGAALFNAVGTILWQCHHYLPDPNCTNNDAEYTGLLLGLAGAAHWTPRLLRVEGDSNLVIQQLNHKLAARTHSTRSYLSGARTLVAALEAMGATVIFHHIDRQLNAIADALANQALGIDKDHAGRPRRGPPGSGVTCSCPAPSIHCAPADIQPLLCNATNMSHVDYRVHASSVDAASFLASLTPPPPLPPVSDPFRSGRVPRAAALRGRIPTHNPVASALPADVAATVDVEDTDMGTDEASATVPASDTPSTSPPPATSASKPPTQPLSVDASVAAASKPPTQPLSVVASVAAPPSANDTTSSITSTVHTMYFRAKPPTLDHSTTPPRVVHLGSISARVYSPSGRELWCAGTAIRDADWDSPTQHARAFLLGLDGLDHLGVLASAARFDICGDGGSLLHEVWQRQPTESRLRRKTRHRLVERVDHPLKQRFDNIHSPDIVRQLLLDSFANS</sequence>
<evidence type="ECO:0008006" key="6">
    <source>
        <dbReference type="Google" id="ProtNLM"/>
    </source>
</evidence>
<feature type="compositionally biased region" description="Low complexity" evidence="2">
    <location>
        <begin position="7"/>
        <end position="20"/>
    </location>
</feature>
<dbReference type="InterPro" id="IPR036397">
    <property type="entry name" value="RNaseH_sf"/>
</dbReference>
<dbReference type="EMBL" id="VJMH01006036">
    <property type="protein sequence ID" value="KAF0691696.1"/>
    <property type="molecule type" value="Genomic_DNA"/>
</dbReference>
<name>A0A6A4Y547_9STRA</name>
<evidence type="ECO:0000259" key="4">
    <source>
        <dbReference type="PROSITE" id="PS50879"/>
    </source>
</evidence>
<accession>A0A6A4Y547</accession>
<feature type="compositionally biased region" description="Polar residues" evidence="2">
    <location>
        <begin position="220"/>
        <end position="230"/>
    </location>
</feature>
<feature type="compositionally biased region" description="Basic and acidic residues" evidence="2">
    <location>
        <begin position="169"/>
        <end position="181"/>
    </location>
</feature>
<feature type="compositionally biased region" description="Polar residues" evidence="2">
    <location>
        <begin position="249"/>
        <end position="268"/>
    </location>
</feature>
<feature type="region of interest" description="Disordered" evidence="2">
    <location>
        <begin position="1"/>
        <end position="55"/>
    </location>
</feature>
<dbReference type="AlphaFoldDB" id="A0A6A4Y547"/>
<comment type="caution">
    <text evidence="5">The sequence shown here is derived from an EMBL/GenBank/DDBJ whole genome shotgun (WGS) entry which is preliminary data.</text>
</comment>
<feature type="region of interest" description="Disordered" evidence="2">
    <location>
        <begin position="134"/>
        <end position="181"/>
    </location>
</feature>
<dbReference type="PROSITE" id="PS50879">
    <property type="entry name" value="RNASE_H_1"/>
    <property type="match status" value="1"/>
</dbReference>
<dbReference type="Pfam" id="PF13456">
    <property type="entry name" value="RVT_3"/>
    <property type="match status" value="1"/>
</dbReference>
<feature type="domain" description="C2H2-type" evidence="3">
    <location>
        <begin position="307"/>
        <end position="344"/>
    </location>
</feature>
<dbReference type="InterPro" id="IPR002156">
    <property type="entry name" value="RNaseH_domain"/>
</dbReference>
<evidence type="ECO:0000256" key="1">
    <source>
        <dbReference type="PROSITE-ProRule" id="PRU00042"/>
    </source>
</evidence>
<dbReference type="InterPro" id="IPR013087">
    <property type="entry name" value="Znf_C2H2_type"/>
</dbReference>
<organism evidence="5">
    <name type="scientific">Aphanomyces stellatus</name>
    <dbReference type="NCBI Taxonomy" id="120398"/>
    <lineage>
        <taxon>Eukaryota</taxon>
        <taxon>Sar</taxon>
        <taxon>Stramenopiles</taxon>
        <taxon>Oomycota</taxon>
        <taxon>Saprolegniomycetes</taxon>
        <taxon>Saprolegniales</taxon>
        <taxon>Verrucalvaceae</taxon>
        <taxon>Aphanomyces</taxon>
    </lineage>
</organism>
<proteinExistence type="predicted"/>
<evidence type="ECO:0000256" key="2">
    <source>
        <dbReference type="SAM" id="MobiDB-lite"/>
    </source>
</evidence>
<feature type="compositionally biased region" description="Low complexity" evidence="2">
    <location>
        <begin position="630"/>
        <end position="641"/>
    </location>
</feature>
<dbReference type="PANTHER" id="PTHR46387:SF2">
    <property type="entry name" value="RIBONUCLEASE HI"/>
    <property type="match status" value="1"/>
</dbReference>
<feature type="region of interest" description="Disordered" evidence="2">
    <location>
        <begin position="205"/>
        <end position="295"/>
    </location>
</feature>
<dbReference type="GO" id="GO:0003676">
    <property type="term" value="F:nucleic acid binding"/>
    <property type="evidence" value="ECO:0007669"/>
    <property type="project" value="InterPro"/>
</dbReference>
<evidence type="ECO:0000313" key="5">
    <source>
        <dbReference type="EMBL" id="KAF0691696.1"/>
    </source>
</evidence>
<dbReference type="OrthoDB" id="128010at2759"/>
<dbReference type="GO" id="GO:0004523">
    <property type="term" value="F:RNA-DNA hybrid ribonuclease activity"/>
    <property type="evidence" value="ECO:0007669"/>
    <property type="project" value="InterPro"/>
</dbReference>
<evidence type="ECO:0000259" key="3">
    <source>
        <dbReference type="PROSITE" id="PS50157"/>
    </source>
</evidence>
<protein>
    <recommendedName>
        <fullName evidence="6">RNase H type-1 domain-containing protein</fullName>
    </recommendedName>
</protein>
<dbReference type="PROSITE" id="PS50157">
    <property type="entry name" value="ZINC_FINGER_C2H2_2"/>
    <property type="match status" value="1"/>
</dbReference>
<feature type="non-terminal residue" evidence="5">
    <location>
        <position position="841"/>
    </location>
</feature>
<keyword evidence="1" id="KW-0863">Zinc-finger</keyword>
<gene>
    <name evidence="5" type="ORF">As57867_017073</name>
</gene>